<organism evidence="2 3">
    <name type="scientific">Cucurbita argyrosperma subsp. sororia</name>
    <dbReference type="NCBI Taxonomy" id="37648"/>
    <lineage>
        <taxon>Eukaryota</taxon>
        <taxon>Viridiplantae</taxon>
        <taxon>Streptophyta</taxon>
        <taxon>Embryophyta</taxon>
        <taxon>Tracheophyta</taxon>
        <taxon>Spermatophyta</taxon>
        <taxon>Magnoliopsida</taxon>
        <taxon>eudicotyledons</taxon>
        <taxon>Gunneridae</taxon>
        <taxon>Pentapetalae</taxon>
        <taxon>rosids</taxon>
        <taxon>fabids</taxon>
        <taxon>Cucurbitales</taxon>
        <taxon>Cucurbitaceae</taxon>
        <taxon>Cucurbiteae</taxon>
        <taxon>Cucurbita</taxon>
    </lineage>
</organism>
<feature type="compositionally biased region" description="Polar residues" evidence="1">
    <location>
        <begin position="21"/>
        <end position="31"/>
    </location>
</feature>
<dbReference type="AlphaFoldDB" id="A0AAV6NMX0"/>
<sequence>MLVASTRFSRLNPHRRCSLPHSGSSPPQVTTGNGGRRLLPPLHDVATDARITFVFNGQPPPPRWQW</sequence>
<feature type="region of interest" description="Disordered" evidence="1">
    <location>
        <begin position="1"/>
        <end position="38"/>
    </location>
</feature>
<evidence type="ECO:0000256" key="1">
    <source>
        <dbReference type="SAM" id="MobiDB-lite"/>
    </source>
</evidence>
<reference evidence="2 3" key="1">
    <citation type="journal article" date="2021" name="Hortic Res">
        <title>The domestication of Cucurbita argyrosperma as revealed by the genome of its wild relative.</title>
        <authorList>
            <person name="Barrera-Redondo J."/>
            <person name="Sanchez-de la Vega G."/>
            <person name="Aguirre-Liguori J.A."/>
            <person name="Castellanos-Morales G."/>
            <person name="Gutierrez-Guerrero Y.T."/>
            <person name="Aguirre-Dugua X."/>
            <person name="Aguirre-Planter E."/>
            <person name="Tenaillon M.I."/>
            <person name="Lira-Saade R."/>
            <person name="Eguiarte L.E."/>
        </authorList>
    </citation>
    <scope>NUCLEOTIDE SEQUENCE [LARGE SCALE GENOMIC DNA]</scope>
    <source>
        <strain evidence="2">JBR-2021</strain>
    </source>
</reference>
<accession>A0AAV6NMX0</accession>
<gene>
    <name evidence="2" type="ORF">SDJN03_05672</name>
</gene>
<proteinExistence type="predicted"/>
<comment type="caution">
    <text evidence="2">The sequence shown here is derived from an EMBL/GenBank/DDBJ whole genome shotgun (WGS) entry which is preliminary data.</text>
</comment>
<name>A0AAV6NMX0_9ROSI</name>
<feature type="non-terminal residue" evidence="2">
    <location>
        <position position="1"/>
    </location>
</feature>
<evidence type="ECO:0000313" key="3">
    <source>
        <dbReference type="Proteomes" id="UP000685013"/>
    </source>
</evidence>
<evidence type="ECO:0000313" key="2">
    <source>
        <dbReference type="EMBL" id="KAG6600439.1"/>
    </source>
</evidence>
<dbReference type="EMBL" id="JAGKQH010000004">
    <property type="protein sequence ID" value="KAG6600439.1"/>
    <property type="molecule type" value="Genomic_DNA"/>
</dbReference>
<protein>
    <submittedName>
        <fullName evidence="2">Uncharacterized protein</fullName>
    </submittedName>
</protein>
<dbReference type="Proteomes" id="UP000685013">
    <property type="component" value="Chromosome 4"/>
</dbReference>
<keyword evidence="3" id="KW-1185">Reference proteome</keyword>